<dbReference type="Gene3D" id="3.40.250.10">
    <property type="entry name" value="Rhodanese-like domain"/>
    <property type="match status" value="1"/>
</dbReference>
<feature type="region of interest" description="Disordered" evidence="1">
    <location>
        <begin position="408"/>
        <end position="516"/>
    </location>
</feature>
<feature type="compositionally biased region" description="Acidic residues" evidence="1">
    <location>
        <begin position="321"/>
        <end position="357"/>
    </location>
</feature>
<dbReference type="AlphaFoldDB" id="A0A6C0F742"/>
<evidence type="ECO:0000256" key="1">
    <source>
        <dbReference type="SAM" id="MobiDB-lite"/>
    </source>
</evidence>
<dbReference type="InterPro" id="IPR036873">
    <property type="entry name" value="Rhodanese-like_dom_sf"/>
</dbReference>
<feature type="region of interest" description="Disordered" evidence="1">
    <location>
        <begin position="1"/>
        <end position="53"/>
    </location>
</feature>
<evidence type="ECO:0000259" key="2">
    <source>
        <dbReference type="Pfam" id="PF00581"/>
    </source>
</evidence>
<feature type="domain" description="Rhodanese" evidence="2">
    <location>
        <begin position="193"/>
        <end position="313"/>
    </location>
</feature>
<dbReference type="SUPFAM" id="SSF52821">
    <property type="entry name" value="Rhodanese/Cell cycle control phosphatase"/>
    <property type="match status" value="1"/>
</dbReference>
<protein>
    <recommendedName>
        <fullName evidence="2">Rhodanese domain-containing protein</fullName>
    </recommendedName>
</protein>
<feature type="compositionally biased region" description="Acidic residues" evidence="1">
    <location>
        <begin position="420"/>
        <end position="504"/>
    </location>
</feature>
<proteinExistence type="predicted"/>
<organism evidence="3">
    <name type="scientific">viral metagenome</name>
    <dbReference type="NCBI Taxonomy" id="1070528"/>
    <lineage>
        <taxon>unclassified sequences</taxon>
        <taxon>metagenomes</taxon>
        <taxon>organismal metagenomes</taxon>
    </lineage>
</organism>
<name>A0A6C0F742_9ZZZZ</name>
<evidence type="ECO:0000313" key="3">
    <source>
        <dbReference type="EMBL" id="QHT36671.1"/>
    </source>
</evidence>
<dbReference type="Pfam" id="PF00581">
    <property type="entry name" value="Rhodanese"/>
    <property type="match status" value="1"/>
</dbReference>
<feature type="compositionally biased region" description="Basic and acidic residues" evidence="1">
    <location>
        <begin position="505"/>
        <end position="515"/>
    </location>
</feature>
<dbReference type="InterPro" id="IPR001763">
    <property type="entry name" value="Rhodanese-like_dom"/>
</dbReference>
<sequence length="660" mass="75413">MSSEDSPQMCLNCKVEDEIPPPQVKQASVSKKKSDDDNTLGEFAESTEEVPEWSKRVGNYSPYPKFLTCDKDYSLENRDTLEEKKPTLGDKPITVDLSLGPENKHAWVVAWAATTSENPMEIQSPEKAYQDDINHAMKQSDDKGNVSVSLNCPQPYEVNEVTYCRHVHYVIENRDEHIWMPMKTKRVVCQVSIDDLDTILKDKTMMVINSLPKEMYEKDKIPNTVNLPRETLDKLSAKEKEKRVTEFIESNLSKYPVIESAVREKKLKLKDIPIVAYCMNESCKSAGRLLKHFYEVGVNNVLEFGLGVQGWSSQRVMFDDDDLQSDESDEDEDEDEDDEDDDGEDDDTVDVDVDDGGSADYSTITYDGIDYLLDPETKKVYNDMLDEVGTAVMVGKKCKKIEWLDEDKKKQHIRERDGTPETDDEDNSDDDSKDDDSKDDDSEDDDSKDDSKDDDSDDDDSKDDDSDDSDDDDSDDSDDDDSDDDDSEDDETDDDDSDDDETDESPEKETPEKDLYTYTEQDLQTMKLPQLKDLVKQINERSETSYTFPLGSKGLKTHEEIIGLIMGCQGKHTKVKSQFEYLSLEELRKKPLEELKDIVKKMSDRKPGEFKTETTYHRWSKGRLVGYILSCRGKPLSQSGQGYRKRAPRGFGWGYTLRSQ</sequence>
<dbReference type="EMBL" id="MN738786">
    <property type="protein sequence ID" value="QHT36671.1"/>
    <property type="molecule type" value="Genomic_DNA"/>
</dbReference>
<feature type="compositionally biased region" description="Basic and acidic residues" evidence="1">
    <location>
        <begin position="408"/>
        <end position="419"/>
    </location>
</feature>
<accession>A0A6C0F742</accession>
<reference evidence="3" key="1">
    <citation type="journal article" date="2020" name="Nature">
        <title>Giant virus diversity and host interactions through global metagenomics.</title>
        <authorList>
            <person name="Schulz F."/>
            <person name="Roux S."/>
            <person name="Paez-Espino D."/>
            <person name="Jungbluth S."/>
            <person name="Walsh D.A."/>
            <person name="Denef V.J."/>
            <person name="McMahon K.D."/>
            <person name="Konstantinidis K.T."/>
            <person name="Eloe-Fadrosh E.A."/>
            <person name="Kyrpides N.C."/>
            <person name="Woyke T."/>
        </authorList>
    </citation>
    <scope>NUCLEOTIDE SEQUENCE</scope>
    <source>
        <strain evidence="3">GVMAG-S-ERX555967-130</strain>
    </source>
</reference>
<feature type="region of interest" description="Disordered" evidence="1">
    <location>
        <begin position="321"/>
        <end position="360"/>
    </location>
</feature>